<evidence type="ECO:0000313" key="1">
    <source>
        <dbReference type="EMBL" id="OHA82937.1"/>
    </source>
</evidence>
<reference evidence="1 2" key="1">
    <citation type="journal article" date="2016" name="Nat. Commun.">
        <title>Thousands of microbial genomes shed light on interconnected biogeochemical processes in an aquifer system.</title>
        <authorList>
            <person name="Anantharaman K."/>
            <person name="Brown C.T."/>
            <person name="Hug L.A."/>
            <person name="Sharon I."/>
            <person name="Castelle C.J."/>
            <person name="Probst A.J."/>
            <person name="Thomas B.C."/>
            <person name="Singh A."/>
            <person name="Wilkins M.J."/>
            <person name="Karaoz U."/>
            <person name="Brodie E.L."/>
            <person name="Williams K.H."/>
            <person name="Hubbard S.S."/>
            <person name="Banfield J.F."/>
        </authorList>
    </citation>
    <scope>NUCLEOTIDE SEQUENCE [LARGE SCALE GENOMIC DNA]</scope>
</reference>
<sequence length="61" mass="6788">MSEKFKEEGVVTLACGDETCCPTVDFTNPEKVVLKDDFGGMVQLTRKQWSDLKDGFISKKG</sequence>
<evidence type="ECO:0000313" key="2">
    <source>
        <dbReference type="Proteomes" id="UP000178817"/>
    </source>
</evidence>
<name>A0A1G2SD22_9BACT</name>
<gene>
    <name evidence="1" type="ORF">A3B07_03570</name>
</gene>
<proteinExistence type="predicted"/>
<dbReference type="Proteomes" id="UP000178817">
    <property type="component" value="Unassembled WGS sequence"/>
</dbReference>
<dbReference type="EMBL" id="MHUV01000003">
    <property type="protein sequence ID" value="OHA82937.1"/>
    <property type="molecule type" value="Genomic_DNA"/>
</dbReference>
<organism evidence="1 2">
    <name type="scientific">Candidatus Yonathbacteria bacterium RIFCSPLOWO2_01_FULL_43_27</name>
    <dbReference type="NCBI Taxonomy" id="1802726"/>
    <lineage>
        <taxon>Bacteria</taxon>
        <taxon>Candidatus Yonathiibacteriota</taxon>
    </lineage>
</organism>
<dbReference type="STRING" id="1802726.A3B07_03570"/>
<comment type="caution">
    <text evidence="1">The sequence shown here is derived from an EMBL/GenBank/DDBJ whole genome shotgun (WGS) entry which is preliminary data.</text>
</comment>
<accession>A0A1G2SD22</accession>
<protein>
    <submittedName>
        <fullName evidence="1">Uncharacterized protein</fullName>
    </submittedName>
</protein>
<dbReference type="AlphaFoldDB" id="A0A1G2SD22"/>